<protein>
    <submittedName>
        <fullName evidence="1">Uncharacterized protein</fullName>
    </submittedName>
</protein>
<evidence type="ECO:0000313" key="2">
    <source>
        <dbReference type="Proteomes" id="UP001140096"/>
    </source>
</evidence>
<sequence>MLDVPGKWLQAVEKLPVKEYGFGIEYYGEVGVGTPPQIFKLDLDTGSGDVWLAGQQCQVCGRHRKFNPKQSSTYKAEGRKWGISYGDGSFAAGYTIRDTVQIGNLTVPNQVIGLATNESHAYQVDTVDGLLGLSYSGVSFIPGVTTFLDNIVENSYLKEPIFSVYIKEKDEKDYAGEYLFGDIDRSRFSGELTWVPLHQPKFWEIMLDGVSFNVDNVGKEVMDIRGPAIIDTGTTLIVMSDEQATEFHRGIPTAENSDIYGWIMPCNADQVVPGNLSFTIGGNDFSVPVKNLVREPVKGLDGWCFSAVTSGASNFIILGDVFLRSNYVVFDRAATVTAAELRDKGITHVDDISKYAQLRKLDLSGNNVSSSEGLDGLRQLKSLAHLNLSNNALEDMDFVENMLSVGVLNVSNNKIKRISKYASKCKELMAIIVGHNEIKTIEHIDGLDKLNTLVVSHNQIDAIPSMPKLRELTKISAAHNKIKAVPDLTLYPVLKEVRLNDNKITSIPENIRSCTSLRVVDLGNNQMDGWTSIAPLESLTNLDNLNLKGNPICAEKGYRDRVIRMIPSLRVLDGERFDQRFLKRKEKRKLKESGAQETTSGDKSESVAATPPPAKPRNKQHGAGSIERQPNVKRQRTSKLNAKREM</sequence>
<evidence type="ECO:0000313" key="1">
    <source>
        <dbReference type="EMBL" id="KAJ2813881.1"/>
    </source>
</evidence>
<accession>A0ACC1LSC6</accession>
<keyword evidence="2" id="KW-1185">Reference proteome</keyword>
<dbReference type="Proteomes" id="UP001140096">
    <property type="component" value="Unassembled WGS sequence"/>
</dbReference>
<gene>
    <name evidence="1" type="ORF">H4S07_000335</name>
</gene>
<dbReference type="EMBL" id="JANBUP010000015">
    <property type="protein sequence ID" value="KAJ2813881.1"/>
    <property type="molecule type" value="Genomic_DNA"/>
</dbReference>
<organism evidence="1 2">
    <name type="scientific">Coemansia furcata</name>
    <dbReference type="NCBI Taxonomy" id="417177"/>
    <lineage>
        <taxon>Eukaryota</taxon>
        <taxon>Fungi</taxon>
        <taxon>Fungi incertae sedis</taxon>
        <taxon>Zoopagomycota</taxon>
        <taxon>Kickxellomycotina</taxon>
        <taxon>Kickxellomycetes</taxon>
        <taxon>Kickxellales</taxon>
        <taxon>Kickxellaceae</taxon>
        <taxon>Coemansia</taxon>
    </lineage>
</organism>
<name>A0ACC1LSC6_9FUNG</name>
<comment type="caution">
    <text evidence="1">The sequence shown here is derived from an EMBL/GenBank/DDBJ whole genome shotgun (WGS) entry which is preliminary data.</text>
</comment>
<proteinExistence type="predicted"/>
<reference evidence="1" key="1">
    <citation type="submission" date="2022-07" db="EMBL/GenBank/DDBJ databases">
        <title>Phylogenomic reconstructions and comparative analyses of Kickxellomycotina fungi.</title>
        <authorList>
            <person name="Reynolds N.K."/>
            <person name="Stajich J.E."/>
            <person name="Barry K."/>
            <person name="Grigoriev I.V."/>
            <person name="Crous P."/>
            <person name="Smith M.E."/>
        </authorList>
    </citation>
    <scope>NUCLEOTIDE SEQUENCE</scope>
    <source>
        <strain evidence="1">CBS 102833</strain>
    </source>
</reference>